<reference evidence="3" key="1">
    <citation type="submission" date="2016-10" db="EMBL/GenBank/DDBJ databases">
        <authorList>
            <person name="Varghese N."/>
            <person name="Submissions S."/>
        </authorList>
    </citation>
    <scope>NUCLEOTIDE SEQUENCE [LARGE SCALE GENOMIC DNA]</scope>
    <source>
        <strain evidence="3">DSM 7481</strain>
    </source>
</reference>
<feature type="signal peptide" evidence="1">
    <location>
        <begin position="1"/>
        <end position="18"/>
    </location>
</feature>
<protein>
    <submittedName>
        <fullName evidence="2">Uncharacterized protein</fullName>
    </submittedName>
</protein>
<keyword evidence="3" id="KW-1185">Reference proteome</keyword>
<evidence type="ECO:0000313" key="2">
    <source>
        <dbReference type="EMBL" id="SFE19025.1"/>
    </source>
</evidence>
<name>A0A1I1YHH1_9BURK</name>
<dbReference type="OrthoDB" id="8795525at2"/>
<dbReference type="Proteomes" id="UP000199517">
    <property type="component" value="Unassembled WGS sequence"/>
</dbReference>
<sequence length="114" mass="11730">MRRSLATLLLLCAPAAWAGDYATCILDKAPGVANEAAAAAVHQVCLEENPGGLQAVAQGSGRGFFGFKSGAECTAKKASDTRSARAGLLISGACRRLYDSSNDRFGGVLVNPTQ</sequence>
<keyword evidence="1" id="KW-0732">Signal</keyword>
<evidence type="ECO:0000256" key="1">
    <source>
        <dbReference type="SAM" id="SignalP"/>
    </source>
</evidence>
<dbReference type="AlphaFoldDB" id="A0A1I1YHH1"/>
<accession>A0A1I1YHH1</accession>
<feature type="chain" id="PRO_5011778643" evidence="1">
    <location>
        <begin position="19"/>
        <end position="114"/>
    </location>
</feature>
<evidence type="ECO:0000313" key="3">
    <source>
        <dbReference type="Proteomes" id="UP000199517"/>
    </source>
</evidence>
<dbReference type="EMBL" id="FOMQ01000018">
    <property type="protein sequence ID" value="SFE19025.1"/>
    <property type="molecule type" value="Genomic_DNA"/>
</dbReference>
<organism evidence="2 3">
    <name type="scientific">Paracidovorax konjaci</name>
    <dbReference type="NCBI Taxonomy" id="32040"/>
    <lineage>
        <taxon>Bacteria</taxon>
        <taxon>Pseudomonadati</taxon>
        <taxon>Pseudomonadota</taxon>
        <taxon>Betaproteobacteria</taxon>
        <taxon>Burkholderiales</taxon>
        <taxon>Comamonadaceae</taxon>
        <taxon>Paracidovorax</taxon>
    </lineage>
</organism>
<gene>
    <name evidence="2" type="ORF">SAMN04489710_11818</name>
</gene>
<proteinExistence type="predicted"/>